<organism evidence="1 2">
    <name type="scientific">Apophysomyces ossiformis</name>
    <dbReference type="NCBI Taxonomy" id="679940"/>
    <lineage>
        <taxon>Eukaryota</taxon>
        <taxon>Fungi</taxon>
        <taxon>Fungi incertae sedis</taxon>
        <taxon>Mucoromycota</taxon>
        <taxon>Mucoromycotina</taxon>
        <taxon>Mucoromycetes</taxon>
        <taxon>Mucorales</taxon>
        <taxon>Mucorineae</taxon>
        <taxon>Mucoraceae</taxon>
        <taxon>Apophysomyces</taxon>
    </lineage>
</organism>
<dbReference type="PANTHER" id="PTHR40422:SF1">
    <property type="entry name" value="TRANSLATION MACHINERY-ASSOCIATED PROTEIN 17"/>
    <property type="match status" value="1"/>
</dbReference>
<dbReference type="Proteomes" id="UP000605846">
    <property type="component" value="Unassembled WGS sequence"/>
</dbReference>
<dbReference type="GO" id="GO:0070682">
    <property type="term" value="P:proteasome regulatory particle assembly"/>
    <property type="evidence" value="ECO:0007669"/>
    <property type="project" value="InterPro"/>
</dbReference>
<comment type="caution">
    <text evidence="1">The sequence shown here is derived from an EMBL/GenBank/DDBJ whole genome shotgun (WGS) entry which is preliminary data.</text>
</comment>
<name>A0A8H7BIC1_9FUNG</name>
<dbReference type="EMBL" id="JABAYA010000168">
    <property type="protein sequence ID" value="KAF7722988.1"/>
    <property type="molecule type" value="Genomic_DNA"/>
</dbReference>
<dbReference type="InterPro" id="IPR038966">
    <property type="entry name" value="TMA17"/>
</dbReference>
<accession>A0A8H7BIC1</accession>
<evidence type="ECO:0000313" key="1">
    <source>
        <dbReference type="EMBL" id="KAF7722988.1"/>
    </source>
</evidence>
<dbReference type="OrthoDB" id="548474at2759"/>
<sequence>MNNTQLERALRQLPPDTLLTEIPVVQNSIMHLQQSNKDMREFDPEAKDPDLITAIRENEDLIKRYEDRINLTLSIIRERIGEAAAAEVRSNVEEFRRRYPTCPDGESMEEEDGVFL</sequence>
<protein>
    <submittedName>
        <fullName evidence="1">Uncharacterized protein</fullName>
    </submittedName>
</protein>
<dbReference type="GO" id="GO:0030674">
    <property type="term" value="F:protein-macromolecule adaptor activity"/>
    <property type="evidence" value="ECO:0007669"/>
    <property type="project" value="TreeGrafter"/>
</dbReference>
<dbReference type="AlphaFoldDB" id="A0A8H7BIC1"/>
<dbReference type="PANTHER" id="PTHR40422">
    <property type="entry name" value="TRANSLATION MACHINERY-ASSOCIATED PROTEIN 17"/>
    <property type="match status" value="1"/>
</dbReference>
<proteinExistence type="predicted"/>
<gene>
    <name evidence="1" type="ORF">EC973_002458</name>
</gene>
<keyword evidence="2" id="KW-1185">Reference proteome</keyword>
<reference evidence="1" key="1">
    <citation type="submission" date="2020-01" db="EMBL/GenBank/DDBJ databases">
        <title>Genome Sequencing of Three Apophysomyces-Like Fungal Strains Confirms a Novel Fungal Genus in the Mucoromycota with divergent Burkholderia-like Endosymbiotic Bacteria.</title>
        <authorList>
            <person name="Stajich J.E."/>
            <person name="Macias A.M."/>
            <person name="Carter-House D."/>
            <person name="Lovett B."/>
            <person name="Kasson L.R."/>
            <person name="Berry K."/>
            <person name="Grigoriev I."/>
            <person name="Chang Y."/>
            <person name="Spatafora J."/>
            <person name="Kasson M.T."/>
        </authorList>
    </citation>
    <scope>NUCLEOTIDE SEQUENCE</scope>
    <source>
        <strain evidence="1">NRRL A-21654</strain>
    </source>
</reference>
<evidence type="ECO:0000313" key="2">
    <source>
        <dbReference type="Proteomes" id="UP000605846"/>
    </source>
</evidence>